<dbReference type="EMBL" id="HBIV01035168">
    <property type="protein sequence ID" value="CAE0673404.1"/>
    <property type="molecule type" value="Transcribed_RNA"/>
</dbReference>
<feature type="compositionally biased region" description="Basic and acidic residues" evidence="1">
    <location>
        <begin position="53"/>
        <end position="70"/>
    </location>
</feature>
<sequence length="116" mass="12972">MNREGDKHGREREGMRASGVGVISGLKYKMRPLQPRGSDKHVYQTRGKSIGSQEREKNRSQKIEKGERSKNSSVQSCGEVLLLLCKIEITNTMSVVAQSHASFVVPLPFVRCPKKC</sequence>
<name>A0A7S3Z6R5_9EUKA</name>
<proteinExistence type="predicted"/>
<feature type="region of interest" description="Disordered" evidence="1">
    <location>
        <begin position="1"/>
        <end position="75"/>
    </location>
</feature>
<organism evidence="2">
    <name type="scientific">Lotharella globosa</name>
    <dbReference type="NCBI Taxonomy" id="91324"/>
    <lineage>
        <taxon>Eukaryota</taxon>
        <taxon>Sar</taxon>
        <taxon>Rhizaria</taxon>
        <taxon>Cercozoa</taxon>
        <taxon>Chlorarachniophyceae</taxon>
        <taxon>Lotharella</taxon>
    </lineage>
</organism>
<accession>A0A7S3Z6R5</accession>
<protein>
    <submittedName>
        <fullName evidence="2">Uncharacterized protein</fullName>
    </submittedName>
</protein>
<gene>
    <name evidence="2" type="ORF">LGLO00237_LOCUS25109</name>
</gene>
<reference evidence="2" key="1">
    <citation type="submission" date="2021-01" db="EMBL/GenBank/DDBJ databases">
        <authorList>
            <person name="Corre E."/>
            <person name="Pelletier E."/>
            <person name="Niang G."/>
            <person name="Scheremetjew M."/>
            <person name="Finn R."/>
            <person name="Kale V."/>
            <person name="Holt S."/>
            <person name="Cochrane G."/>
            <person name="Meng A."/>
            <person name="Brown T."/>
            <person name="Cohen L."/>
        </authorList>
    </citation>
    <scope>NUCLEOTIDE SEQUENCE</scope>
    <source>
        <strain evidence="2">CCCM811</strain>
    </source>
</reference>
<evidence type="ECO:0000256" key="1">
    <source>
        <dbReference type="SAM" id="MobiDB-lite"/>
    </source>
</evidence>
<evidence type="ECO:0000313" key="2">
    <source>
        <dbReference type="EMBL" id="CAE0673404.1"/>
    </source>
</evidence>
<feature type="compositionally biased region" description="Basic and acidic residues" evidence="1">
    <location>
        <begin position="1"/>
        <end position="15"/>
    </location>
</feature>
<dbReference type="AlphaFoldDB" id="A0A7S3Z6R5"/>